<dbReference type="SMART" id="SM00217">
    <property type="entry name" value="WAP"/>
    <property type="match status" value="1"/>
</dbReference>
<dbReference type="EMBL" id="JANPWB010000009">
    <property type="protein sequence ID" value="KAJ1158795.1"/>
    <property type="molecule type" value="Genomic_DNA"/>
</dbReference>
<feature type="non-terminal residue" evidence="2">
    <location>
        <position position="105"/>
    </location>
</feature>
<dbReference type="SUPFAM" id="SSF57256">
    <property type="entry name" value="Elafin-like"/>
    <property type="match status" value="1"/>
</dbReference>
<dbReference type="InterPro" id="IPR008197">
    <property type="entry name" value="WAP_dom"/>
</dbReference>
<dbReference type="Gene3D" id="4.10.75.10">
    <property type="entry name" value="Elafin-like"/>
    <property type="match status" value="1"/>
</dbReference>
<dbReference type="GO" id="GO:0030414">
    <property type="term" value="F:peptidase inhibitor activity"/>
    <property type="evidence" value="ECO:0007669"/>
    <property type="project" value="InterPro"/>
</dbReference>
<dbReference type="Pfam" id="PF00095">
    <property type="entry name" value="WAP"/>
    <property type="match status" value="1"/>
</dbReference>
<evidence type="ECO:0000313" key="3">
    <source>
        <dbReference type="Proteomes" id="UP001066276"/>
    </source>
</evidence>
<accession>A0AAV7S6A7</accession>
<feature type="non-terminal residue" evidence="2">
    <location>
        <position position="1"/>
    </location>
</feature>
<organism evidence="2 3">
    <name type="scientific">Pleurodeles waltl</name>
    <name type="common">Iberian ribbed newt</name>
    <dbReference type="NCBI Taxonomy" id="8319"/>
    <lineage>
        <taxon>Eukaryota</taxon>
        <taxon>Metazoa</taxon>
        <taxon>Chordata</taxon>
        <taxon>Craniata</taxon>
        <taxon>Vertebrata</taxon>
        <taxon>Euteleostomi</taxon>
        <taxon>Amphibia</taxon>
        <taxon>Batrachia</taxon>
        <taxon>Caudata</taxon>
        <taxon>Salamandroidea</taxon>
        <taxon>Salamandridae</taxon>
        <taxon>Pleurodelinae</taxon>
        <taxon>Pleurodeles</taxon>
    </lineage>
</organism>
<evidence type="ECO:0000259" key="1">
    <source>
        <dbReference type="PROSITE" id="PS51390"/>
    </source>
</evidence>
<gene>
    <name evidence="2" type="ORF">NDU88_011468</name>
</gene>
<evidence type="ECO:0000313" key="2">
    <source>
        <dbReference type="EMBL" id="KAJ1158795.1"/>
    </source>
</evidence>
<sequence>GQPSLLFHPCTPINPSCRSDSFIVVDTMMKTPGAILLFAALLGLCAMLPVEGVDSPSVKAGVCPVSSTSCQVPIPTPKCTQDSDCPGTQKCCTPVCTRECTDITT</sequence>
<dbReference type="InterPro" id="IPR036645">
    <property type="entry name" value="Elafin-like_sf"/>
</dbReference>
<protein>
    <recommendedName>
        <fullName evidence="1">WAP domain-containing protein</fullName>
    </recommendedName>
</protein>
<reference evidence="2" key="1">
    <citation type="journal article" date="2022" name="bioRxiv">
        <title>Sequencing and chromosome-scale assembly of the giantPleurodeles waltlgenome.</title>
        <authorList>
            <person name="Brown T."/>
            <person name="Elewa A."/>
            <person name="Iarovenko S."/>
            <person name="Subramanian E."/>
            <person name="Araus A.J."/>
            <person name="Petzold A."/>
            <person name="Susuki M."/>
            <person name="Suzuki K.-i.T."/>
            <person name="Hayashi T."/>
            <person name="Toyoda A."/>
            <person name="Oliveira C."/>
            <person name="Osipova E."/>
            <person name="Leigh N.D."/>
            <person name="Simon A."/>
            <person name="Yun M.H."/>
        </authorList>
    </citation>
    <scope>NUCLEOTIDE SEQUENCE</scope>
    <source>
        <strain evidence="2">20211129_DDA</strain>
        <tissue evidence="2">Liver</tissue>
    </source>
</reference>
<dbReference type="Proteomes" id="UP001066276">
    <property type="component" value="Chromosome 5"/>
</dbReference>
<dbReference type="PROSITE" id="PS51390">
    <property type="entry name" value="WAP"/>
    <property type="match status" value="1"/>
</dbReference>
<name>A0AAV7S6A7_PLEWA</name>
<dbReference type="AlphaFoldDB" id="A0AAV7S6A7"/>
<dbReference type="GO" id="GO:0005576">
    <property type="term" value="C:extracellular region"/>
    <property type="evidence" value="ECO:0007669"/>
    <property type="project" value="InterPro"/>
</dbReference>
<proteinExistence type="predicted"/>
<feature type="domain" description="WAP" evidence="1">
    <location>
        <begin position="56"/>
        <end position="104"/>
    </location>
</feature>
<keyword evidence="3" id="KW-1185">Reference proteome</keyword>
<comment type="caution">
    <text evidence="2">The sequence shown here is derived from an EMBL/GenBank/DDBJ whole genome shotgun (WGS) entry which is preliminary data.</text>
</comment>